<accession>A0ABU0YK34</accession>
<dbReference type="PROSITE" id="PS51779">
    <property type="entry name" value="POTRA"/>
    <property type="match status" value="3"/>
</dbReference>
<keyword evidence="3 8" id="KW-0812">Transmembrane</keyword>
<keyword evidence="12" id="KW-1185">Reference proteome</keyword>
<name>A0ABU0YK34_9PROT</name>
<keyword evidence="2 8" id="KW-1134">Transmembrane beta strand</keyword>
<dbReference type="Gene3D" id="3.10.20.310">
    <property type="entry name" value="membrane protein fhac"/>
    <property type="match status" value="5"/>
</dbReference>
<sequence>MAQTITSGDPIEQVVIEGNQRIEADTIRSYMEINPGDLFDAAKVDRALKNLFATGLFADVHLRRDGNNLVVAVVENPIINKLAFEGNDRIKDDQLTQEVQLKPRQVYTQTRVQADVKRILDLYRRSGRFAATVDPKVIKLDQNRVNLVFEINEGDVTQVERIDFVGNKEFSDSNLRDEIATKESAFYRILSTTDTYDPDRLTVDKENLRKFYLSEGYADFRVLSAVAELSPDQEAFFITFTVEEGERYKLGKVDVKTTLKDLDPKTLMGDVTTKEGDWYDASKVDDTVQAISDHVGNLGYAFVDVRPRIDRDAKNHVLNLTYDVQEGPKVYVERIDIAGNVRTQDKVIRREFRLAEGDAFSTEKLKRTEQRLRNLGFFETVDITTVPSTAPDKTIIKVKVKEQSTGELTFGAGYSTSLGPLGNIGLRERNLLGKGQDARIDLTISGKRSSGSFSFTDPYFLDKDVSAGFDIFYRRLTPSTNDEDQIGFGLRMGYDISEYLRNTLSYQFRADRIHDVDNDAAQVIRDEVGWKYYSIIGTTLTYDRRDSSIDPRDGYFATLEGHYSGLGGDVKYVSGTLQGGYYYPLTKDVTLSTTQEVGYIQPLFGDYLHYPDGFFLGGPGSLRGFDDRGVGPREAGAKKKDGSIGGQFLWDGSVQASFPLGLPEEYAIRGRVFSDFGVLTGSDTKDSDEDIIDDGSIRASAGFGLTWVSPFGPLAIDLAYPFLRKKQDEKEYFSFSFGTNF</sequence>
<evidence type="ECO:0000256" key="8">
    <source>
        <dbReference type="HAMAP-Rule" id="MF_01430"/>
    </source>
</evidence>
<dbReference type="Proteomes" id="UP001230156">
    <property type="component" value="Unassembled WGS sequence"/>
</dbReference>
<comment type="function">
    <text evidence="8">Part of the outer membrane protein assembly complex, which is involved in assembly and insertion of beta-barrel proteins into the outer membrane.</text>
</comment>
<dbReference type="InterPro" id="IPR023707">
    <property type="entry name" value="OM_assembly_BamA"/>
</dbReference>
<keyword evidence="5 8" id="KW-0677">Repeat</keyword>
<organism evidence="11 12">
    <name type="scientific">Dongia sedimenti</name>
    <dbReference type="NCBI Taxonomy" id="3064282"/>
    <lineage>
        <taxon>Bacteria</taxon>
        <taxon>Pseudomonadati</taxon>
        <taxon>Pseudomonadota</taxon>
        <taxon>Alphaproteobacteria</taxon>
        <taxon>Rhodospirillales</taxon>
        <taxon>Dongiaceae</taxon>
        <taxon>Dongia</taxon>
    </lineage>
</organism>
<protein>
    <recommendedName>
        <fullName evidence="8 9">Outer membrane protein assembly factor BamA</fullName>
    </recommendedName>
</protein>
<evidence type="ECO:0000256" key="4">
    <source>
        <dbReference type="ARBA" id="ARBA00022729"/>
    </source>
</evidence>
<evidence type="ECO:0000256" key="9">
    <source>
        <dbReference type="NCBIfam" id="TIGR03303"/>
    </source>
</evidence>
<dbReference type="Gene3D" id="2.40.160.50">
    <property type="entry name" value="membrane protein fhac: a member of the omp85/tpsb transporter family"/>
    <property type="match status" value="1"/>
</dbReference>
<evidence type="ECO:0000256" key="7">
    <source>
        <dbReference type="ARBA" id="ARBA00023237"/>
    </source>
</evidence>
<evidence type="ECO:0000256" key="3">
    <source>
        <dbReference type="ARBA" id="ARBA00022692"/>
    </source>
</evidence>
<dbReference type="RefSeq" id="WP_379955519.1">
    <property type="nucleotide sequence ID" value="NZ_JAUYVI010000003.1"/>
</dbReference>
<dbReference type="NCBIfam" id="TIGR03303">
    <property type="entry name" value="OM_YaeT"/>
    <property type="match status" value="1"/>
</dbReference>
<dbReference type="HAMAP" id="MF_01430">
    <property type="entry name" value="OM_assembly_BamA"/>
    <property type="match status" value="1"/>
</dbReference>
<comment type="similarity">
    <text evidence="8">Belongs to the BamA family.</text>
</comment>
<dbReference type="InterPro" id="IPR034746">
    <property type="entry name" value="POTRA"/>
</dbReference>
<feature type="domain" description="POTRA" evidence="10">
    <location>
        <begin position="77"/>
        <end position="154"/>
    </location>
</feature>
<comment type="subunit">
    <text evidence="8">Part of the Bam complex.</text>
</comment>
<reference evidence="12" key="1">
    <citation type="submission" date="2023-08" db="EMBL/GenBank/DDBJ databases">
        <title>Rhodospirillaceae gen. nov., a novel taxon isolated from the Yangtze River Yuezi River estuary sludge.</title>
        <authorList>
            <person name="Ruan L."/>
        </authorList>
    </citation>
    <scope>NUCLEOTIDE SEQUENCE [LARGE SCALE GENOMIC DNA]</scope>
    <source>
        <strain evidence="12">R-7</strain>
    </source>
</reference>
<comment type="caution">
    <text evidence="11">The sequence shown here is derived from an EMBL/GenBank/DDBJ whole genome shotgun (WGS) entry which is preliminary data.</text>
</comment>
<keyword evidence="7 8" id="KW-0998">Cell outer membrane</keyword>
<keyword evidence="4 8" id="KW-0732">Signal</keyword>
<evidence type="ECO:0000256" key="6">
    <source>
        <dbReference type="ARBA" id="ARBA00023136"/>
    </source>
</evidence>
<dbReference type="Pfam" id="PF07244">
    <property type="entry name" value="POTRA"/>
    <property type="match status" value="5"/>
</dbReference>
<evidence type="ECO:0000256" key="5">
    <source>
        <dbReference type="ARBA" id="ARBA00022737"/>
    </source>
</evidence>
<feature type="domain" description="POTRA" evidence="10">
    <location>
        <begin position="9"/>
        <end position="76"/>
    </location>
</feature>
<dbReference type="EMBL" id="JAUYVI010000003">
    <property type="protein sequence ID" value="MDQ7248072.1"/>
    <property type="molecule type" value="Genomic_DNA"/>
</dbReference>
<dbReference type="InterPro" id="IPR039910">
    <property type="entry name" value="D15-like"/>
</dbReference>
<evidence type="ECO:0000256" key="2">
    <source>
        <dbReference type="ARBA" id="ARBA00022452"/>
    </source>
</evidence>
<evidence type="ECO:0000259" key="10">
    <source>
        <dbReference type="PROSITE" id="PS51779"/>
    </source>
</evidence>
<proteinExistence type="inferred from homology"/>
<dbReference type="InterPro" id="IPR000184">
    <property type="entry name" value="Bac_surfAg_D15"/>
</dbReference>
<dbReference type="Pfam" id="PF01103">
    <property type="entry name" value="Omp85"/>
    <property type="match status" value="1"/>
</dbReference>
<gene>
    <name evidence="8 11" type="primary">bamA</name>
    <name evidence="11" type="ORF">Q8A70_10365</name>
</gene>
<evidence type="ECO:0000313" key="11">
    <source>
        <dbReference type="EMBL" id="MDQ7248072.1"/>
    </source>
</evidence>
<feature type="domain" description="POTRA" evidence="10">
    <location>
        <begin position="330"/>
        <end position="403"/>
    </location>
</feature>
<dbReference type="InterPro" id="IPR010827">
    <property type="entry name" value="BamA/TamA_POTRA"/>
</dbReference>
<keyword evidence="6 8" id="KW-0472">Membrane</keyword>
<evidence type="ECO:0000256" key="1">
    <source>
        <dbReference type="ARBA" id="ARBA00004370"/>
    </source>
</evidence>
<evidence type="ECO:0000313" key="12">
    <source>
        <dbReference type="Proteomes" id="UP001230156"/>
    </source>
</evidence>
<dbReference type="PANTHER" id="PTHR12815">
    <property type="entry name" value="SORTING AND ASSEMBLY MACHINERY SAMM50 PROTEIN FAMILY MEMBER"/>
    <property type="match status" value="1"/>
</dbReference>
<comment type="subcellular location">
    <subcellularLocation>
        <location evidence="8">Cell outer membrane</location>
    </subcellularLocation>
    <subcellularLocation>
        <location evidence="1">Membrane</location>
    </subcellularLocation>
</comment>
<dbReference type="PIRSF" id="PIRSF006076">
    <property type="entry name" value="OM_assembly_OMP85"/>
    <property type="match status" value="1"/>
</dbReference>
<dbReference type="PANTHER" id="PTHR12815:SF23">
    <property type="entry name" value="OUTER MEMBRANE PROTEIN ASSEMBLY FACTOR BAMA"/>
    <property type="match status" value="1"/>
</dbReference>